<name>A0A1W1H3L7_9GAMM</name>
<reference evidence="3" key="1">
    <citation type="submission" date="2016-10" db="EMBL/GenBank/DDBJ databases">
        <authorList>
            <person name="Varghese N."/>
        </authorList>
    </citation>
    <scope>NUCLEOTIDE SEQUENCE [LARGE SCALE GENOMIC DNA]</scope>
    <source>
        <strain evidence="3">92MFCol6.1</strain>
    </source>
</reference>
<dbReference type="Proteomes" id="UP000191133">
    <property type="component" value="Unassembled WGS sequence"/>
</dbReference>
<accession>A0A1W1H3L7</accession>
<protein>
    <submittedName>
        <fullName evidence="2">Uncharacterized protein</fullName>
    </submittedName>
</protein>
<sequence>MSARTTYPNLRRLVGESADQLPADIAERIEDVLAEPSDLLPTLMARMDGRDNADGQTRKGTGLSPSQAVTLASLSRTLAGLNALIQMLHAAEAARVQGSAGQQLPPDVVEGLLLAARELARYARQQLE</sequence>
<feature type="region of interest" description="Disordered" evidence="1">
    <location>
        <begin position="46"/>
        <end position="65"/>
    </location>
</feature>
<evidence type="ECO:0000313" key="3">
    <source>
        <dbReference type="Proteomes" id="UP000191133"/>
    </source>
</evidence>
<gene>
    <name evidence="2" type="ORF">SAMN04488690_3917</name>
</gene>
<evidence type="ECO:0000313" key="2">
    <source>
        <dbReference type="EMBL" id="SLM26158.1"/>
    </source>
</evidence>
<feature type="compositionally biased region" description="Basic and acidic residues" evidence="1">
    <location>
        <begin position="47"/>
        <end position="57"/>
    </location>
</feature>
<dbReference type="EMBL" id="FWEU01000006">
    <property type="protein sequence ID" value="SLM26158.1"/>
    <property type="molecule type" value="Genomic_DNA"/>
</dbReference>
<dbReference type="AlphaFoldDB" id="A0A1W1H3L7"/>
<organism evidence="2 3">
    <name type="scientific">Stenotrophomonas indicatrix</name>
    <dbReference type="NCBI Taxonomy" id="2045451"/>
    <lineage>
        <taxon>Bacteria</taxon>
        <taxon>Pseudomonadati</taxon>
        <taxon>Pseudomonadota</taxon>
        <taxon>Gammaproteobacteria</taxon>
        <taxon>Lysobacterales</taxon>
        <taxon>Lysobacteraceae</taxon>
        <taxon>Stenotrophomonas</taxon>
    </lineage>
</organism>
<proteinExistence type="predicted"/>
<evidence type="ECO:0000256" key="1">
    <source>
        <dbReference type="SAM" id="MobiDB-lite"/>
    </source>
</evidence>
<dbReference type="RefSeq" id="WP_080150570.1">
    <property type="nucleotide sequence ID" value="NZ_FWEU01000006.1"/>
</dbReference>